<accession>A0A1W1ZCE6</accession>
<dbReference type="GO" id="GO:0046872">
    <property type="term" value="F:metal ion binding"/>
    <property type="evidence" value="ECO:0007669"/>
    <property type="project" value="UniProtKB-KW"/>
</dbReference>
<evidence type="ECO:0000256" key="5">
    <source>
        <dbReference type="ARBA" id="ARBA00016377"/>
    </source>
</evidence>
<dbReference type="PRINTS" id="PR00502">
    <property type="entry name" value="NUDIXFAMILY"/>
</dbReference>
<feature type="binding site" evidence="9">
    <location>
        <position position="102"/>
    </location>
    <ligand>
        <name>Mg(2+)</name>
        <dbReference type="ChEBI" id="CHEBI:18420"/>
        <label>1</label>
    </ligand>
</feature>
<feature type="binding site" evidence="9">
    <location>
        <position position="118"/>
    </location>
    <ligand>
        <name>Mg(2+)</name>
        <dbReference type="ChEBI" id="CHEBI:18420"/>
        <label>1</label>
    </ligand>
</feature>
<dbReference type="InterPro" id="IPR020476">
    <property type="entry name" value="Nudix_hydrolase"/>
</dbReference>
<dbReference type="GO" id="GO:0019693">
    <property type="term" value="P:ribose phosphate metabolic process"/>
    <property type="evidence" value="ECO:0007669"/>
    <property type="project" value="TreeGrafter"/>
</dbReference>
<organism evidence="13 14">
    <name type="scientific">Fulvimarina manganoxydans</name>
    <dbReference type="NCBI Taxonomy" id="937218"/>
    <lineage>
        <taxon>Bacteria</taxon>
        <taxon>Pseudomonadati</taxon>
        <taxon>Pseudomonadota</taxon>
        <taxon>Alphaproteobacteria</taxon>
        <taxon>Hyphomicrobiales</taxon>
        <taxon>Aurantimonadaceae</taxon>
        <taxon>Fulvimarina</taxon>
    </lineage>
</organism>
<dbReference type="PROSITE" id="PS00893">
    <property type="entry name" value="NUDIX_BOX"/>
    <property type="match status" value="1"/>
</dbReference>
<dbReference type="InterPro" id="IPR000086">
    <property type="entry name" value="NUDIX_hydrolase_dom"/>
</dbReference>
<dbReference type="PANTHER" id="PTHR11839:SF18">
    <property type="entry name" value="NUDIX HYDROLASE DOMAIN-CONTAINING PROTEIN"/>
    <property type="match status" value="1"/>
</dbReference>
<reference evidence="13 14" key="1">
    <citation type="submission" date="2017-04" db="EMBL/GenBank/DDBJ databases">
        <authorList>
            <person name="Afonso C.L."/>
            <person name="Miller P.J."/>
            <person name="Scott M.A."/>
            <person name="Spackman E."/>
            <person name="Goraichik I."/>
            <person name="Dimitrov K.M."/>
            <person name="Suarez D.L."/>
            <person name="Swayne D.E."/>
        </authorList>
    </citation>
    <scope>NUCLEOTIDE SEQUENCE [LARGE SCALE GENOMIC DNA]</scope>
    <source>
        <strain evidence="13 14">CGMCC 1.10972</strain>
    </source>
</reference>
<evidence type="ECO:0000256" key="6">
    <source>
        <dbReference type="ARBA" id="ARBA00022801"/>
    </source>
</evidence>
<dbReference type="GO" id="GO:0019144">
    <property type="term" value="F:ADP-sugar diphosphatase activity"/>
    <property type="evidence" value="ECO:0007669"/>
    <property type="project" value="TreeGrafter"/>
</dbReference>
<dbReference type="GO" id="GO:0005829">
    <property type="term" value="C:cytosol"/>
    <property type="evidence" value="ECO:0007669"/>
    <property type="project" value="TreeGrafter"/>
</dbReference>
<dbReference type="Pfam" id="PF00293">
    <property type="entry name" value="NUDIX"/>
    <property type="match status" value="1"/>
</dbReference>
<dbReference type="InterPro" id="IPR015797">
    <property type="entry name" value="NUDIX_hydrolase-like_dom_sf"/>
</dbReference>
<sequence>MNETMTRHSYRDQLADQPLDCAIEADEVLFDGFRALRKVTLSHGRLDEGGTIGPVSREFLATGEVAIIIPYDPDLDAIVTIRQFRIGSALVLDKAAALELPAGLVDPGEEVETAAARELEEETGLKARAIERCYAFLTSPGLTTEHATVYLAIVDASQLGEKAGKEEEDEDIRPVLAPVDELVTAVDEGWVENGFLIGCTHWFARKGRAKAHALLNTLSVD</sequence>
<protein>
    <recommendedName>
        <fullName evidence="5">GDP-mannose pyrophosphatase</fullName>
    </recommendedName>
    <alternativeName>
        <fullName evidence="7">GDP-mannose hydrolase</fullName>
    </alternativeName>
    <alternativeName>
        <fullName evidence="8">GDPMK</fullName>
    </alternativeName>
</protein>
<evidence type="ECO:0000259" key="12">
    <source>
        <dbReference type="PROSITE" id="PS51462"/>
    </source>
</evidence>
<evidence type="ECO:0000256" key="10">
    <source>
        <dbReference type="PIRSR" id="PIRSR604385-3"/>
    </source>
</evidence>
<feature type="binding site" evidence="9">
    <location>
        <position position="122"/>
    </location>
    <ligand>
        <name>Mg(2+)</name>
        <dbReference type="ChEBI" id="CHEBI:18420"/>
        <label>1</label>
    </ligand>
</feature>
<name>A0A1W1ZCE6_9HYPH</name>
<evidence type="ECO:0000256" key="8">
    <source>
        <dbReference type="ARBA" id="ARBA00032272"/>
    </source>
</evidence>
<evidence type="ECO:0000256" key="9">
    <source>
        <dbReference type="PIRSR" id="PIRSR604385-2"/>
    </source>
</evidence>
<feature type="binding site" evidence="9">
    <location>
        <position position="170"/>
    </location>
    <ligand>
        <name>Mg(2+)</name>
        <dbReference type="ChEBI" id="CHEBI:18420"/>
        <label>1</label>
    </ligand>
</feature>
<comment type="subunit">
    <text evidence="4">Homodimer.</text>
</comment>
<dbReference type="InterPro" id="IPR020084">
    <property type="entry name" value="NUDIX_hydrolase_CS"/>
</dbReference>
<evidence type="ECO:0000256" key="11">
    <source>
        <dbReference type="RuleBase" id="RU003476"/>
    </source>
</evidence>
<dbReference type="GO" id="GO:0006753">
    <property type="term" value="P:nucleoside phosphate metabolic process"/>
    <property type="evidence" value="ECO:0007669"/>
    <property type="project" value="TreeGrafter"/>
</dbReference>
<dbReference type="PROSITE" id="PS51462">
    <property type="entry name" value="NUDIX"/>
    <property type="match status" value="1"/>
</dbReference>
<comment type="similarity">
    <text evidence="3">Belongs to the Nudix hydrolase family. NudK subfamily.</text>
</comment>
<feature type="domain" description="Nudix hydrolase" evidence="12">
    <location>
        <begin position="61"/>
        <end position="199"/>
    </location>
</feature>
<dbReference type="PANTHER" id="PTHR11839">
    <property type="entry name" value="UDP/ADP-SUGAR PYROPHOSPHATASE"/>
    <property type="match status" value="1"/>
</dbReference>
<gene>
    <name evidence="13" type="ORF">SAMN06297251_102323</name>
</gene>
<evidence type="ECO:0000256" key="7">
    <source>
        <dbReference type="ARBA" id="ARBA00032162"/>
    </source>
</evidence>
<dbReference type="InterPro" id="IPR004385">
    <property type="entry name" value="NDP_pyrophosphatase"/>
</dbReference>
<evidence type="ECO:0000256" key="4">
    <source>
        <dbReference type="ARBA" id="ARBA00011738"/>
    </source>
</evidence>
<evidence type="ECO:0000256" key="1">
    <source>
        <dbReference type="ARBA" id="ARBA00000847"/>
    </source>
</evidence>
<comment type="cofactor">
    <cofactor evidence="2 9">
        <name>Mg(2+)</name>
        <dbReference type="ChEBI" id="CHEBI:18420"/>
    </cofactor>
</comment>
<keyword evidence="9" id="KW-0460">Magnesium</keyword>
<evidence type="ECO:0000313" key="13">
    <source>
        <dbReference type="EMBL" id="SMC46100.1"/>
    </source>
</evidence>
<evidence type="ECO:0000256" key="2">
    <source>
        <dbReference type="ARBA" id="ARBA00001946"/>
    </source>
</evidence>
<evidence type="ECO:0000313" key="14">
    <source>
        <dbReference type="Proteomes" id="UP000192656"/>
    </source>
</evidence>
<proteinExistence type="inferred from homology"/>
<feature type="short sequence motif" description="Nudix box" evidence="10">
    <location>
        <begin position="103"/>
        <end position="125"/>
    </location>
</feature>
<dbReference type="AlphaFoldDB" id="A0A1W1ZCE6"/>
<keyword evidence="9" id="KW-0479">Metal-binding</keyword>
<dbReference type="SUPFAM" id="SSF55811">
    <property type="entry name" value="Nudix"/>
    <property type="match status" value="1"/>
</dbReference>
<comment type="catalytic activity">
    <reaction evidence="1">
        <text>GDP-alpha-D-mannose + H2O = alpha-D-mannose 1-phosphate + GMP + 2 H(+)</text>
        <dbReference type="Rhea" id="RHEA:27978"/>
        <dbReference type="ChEBI" id="CHEBI:15377"/>
        <dbReference type="ChEBI" id="CHEBI:15378"/>
        <dbReference type="ChEBI" id="CHEBI:57527"/>
        <dbReference type="ChEBI" id="CHEBI:58115"/>
        <dbReference type="ChEBI" id="CHEBI:58409"/>
    </reaction>
</comment>
<evidence type="ECO:0000256" key="3">
    <source>
        <dbReference type="ARBA" id="ARBA00007275"/>
    </source>
</evidence>
<dbReference type="NCBIfam" id="TIGR00052">
    <property type="entry name" value="nudix-type nucleoside diphosphatase, YffH/AdpP family"/>
    <property type="match status" value="1"/>
</dbReference>
<dbReference type="STRING" id="937218.SAMN06297251_102323"/>
<keyword evidence="6 11" id="KW-0378">Hydrolase</keyword>
<dbReference type="Gene3D" id="3.90.79.10">
    <property type="entry name" value="Nucleoside Triphosphate Pyrophosphohydrolase"/>
    <property type="match status" value="1"/>
</dbReference>
<dbReference type="Proteomes" id="UP000192656">
    <property type="component" value="Unassembled WGS sequence"/>
</dbReference>
<dbReference type="EMBL" id="FWXR01000002">
    <property type="protein sequence ID" value="SMC46100.1"/>
    <property type="molecule type" value="Genomic_DNA"/>
</dbReference>
<keyword evidence="14" id="KW-1185">Reference proteome</keyword>